<dbReference type="Proteomes" id="UP001199469">
    <property type="component" value="Unassembled WGS sequence"/>
</dbReference>
<evidence type="ECO:0000313" key="23">
    <source>
        <dbReference type="EMBL" id="MCD2192230.1"/>
    </source>
</evidence>
<dbReference type="PROSITE" id="PS00428">
    <property type="entry name" value="FTSW_RODA_SPOVE"/>
    <property type="match status" value="1"/>
</dbReference>
<keyword evidence="7 22" id="KW-0812">Transmembrane</keyword>
<keyword evidence="10 22" id="KW-1133">Transmembrane helix</keyword>
<comment type="caution">
    <text evidence="23">The sequence shown here is derived from an EMBL/GenBank/DDBJ whole genome shotgun (WGS) entry which is preliminary data.</text>
</comment>
<evidence type="ECO:0000256" key="9">
    <source>
        <dbReference type="ARBA" id="ARBA00022984"/>
    </source>
</evidence>
<evidence type="ECO:0000313" key="24">
    <source>
        <dbReference type="Proteomes" id="UP001199469"/>
    </source>
</evidence>
<dbReference type="PANTHER" id="PTHR30474">
    <property type="entry name" value="CELL CYCLE PROTEIN"/>
    <property type="match status" value="1"/>
</dbReference>
<dbReference type="InterPro" id="IPR018365">
    <property type="entry name" value="Cell_cycle_FtsW-rel_CS"/>
</dbReference>
<evidence type="ECO:0000256" key="14">
    <source>
        <dbReference type="ARBA" id="ARBA00032370"/>
    </source>
</evidence>
<feature type="transmembrane region" description="Helical" evidence="22">
    <location>
        <begin position="223"/>
        <end position="244"/>
    </location>
</feature>
<dbReference type="PANTHER" id="PTHR30474:SF2">
    <property type="entry name" value="PEPTIDOGLYCAN GLYCOSYLTRANSFERASE FTSW-RELATED"/>
    <property type="match status" value="1"/>
</dbReference>
<evidence type="ECO:0000256" key="3">
    <source>
        <dbReference type="ARBA" id="ARBA00022475"/>
    </source>
</evidence>
<dbReference type="EMBL" id="JAJNDB010000001">
    <property type="protein sequence ID" value="MCD2192230.1"/>
    <property type="molecule type" value="Genomic_DNA"/>
</dbReference>
<evidence type="ECO:0000256" key="4">
    <source>
        <dbReference type="ARBA" id="ARBA00022618"/>
    </source>
</evidence>
<dbReference type="Pfam" id="PF01098">
    <property type="entry name" value="FTSW_RODA_SPOVE"/>
    <property type="match status" value="1"/>
</dbReference>
<evidence type="ECO:0000256" key="22">
    <source>
        <dbReference type="SAM" id="Phobius"/>
    </source>
</evidence>
<evidence type="ECO:0000256" key="18">
    <source>
        <dbReference type="ARBA" id="ARBA00041418"/>
    </source>
</evidence>
<evidence type="ECO:0000256" key="10">
    <source>
        <dbReference type="ARBA" id="ARBA00022989"/>
    </source>
</evidence>
<keyword evidence="6" id="KW-0808">Transferase</keyword>
<organism evidence="23 24">
    <name type="scientific">Actinomycetospora endophytica</name>
    <dbReference type="NCBI Taxonomy" id="2291215"/>
    <lineage>
        <taxon>Bacteria</taxon>
        <taxon>Bacillati</taxon>
        <taxon>Actinomycetota</taxon>
        <taxon>Actinomycetes</taxon>
        <taxon>Pseudonocardiales</taxon>
        <taxon>Pseudonocardiaceae</taxon>
        <taxon>Actinomycetospora</taxon>
    </lineage>
</organism>
<keyword evidence="8" id="KW-0133">Cell shape</keyword>
<feature type="transmembrane region" description="Helical" evidence="22">
    <location>
        <begin position="307"/>
        <end position="327"/>
    </location>
</feature>
<evidence type="ECO:0000256" key="5">
    <source>
        <dbReference type="ARBA" id="ARBA00022676"/>
    </source>
</evidence>
<feature type="transmembrane region" description="Helical" evidence="22">
    <location>
        <begin position="75"/>
        <end position="93"/>
    </location>
</feature>
<reference evidence="23 24" key="1">
    <citation type="submission" date="2021-11" db="EMBL/GenBank/DDBJ databases">
        <title>Draft genome sequence of Actinomycetospora sp. SF1 isolated from the rhizosphere soil.</title>
        <authorList>
            <person name="Duangmal K."/>
            <person name="Chantavorakit T."/>
        </authorList>
    </citation>
    <scope>NUCLEOTIDE SEQUENCE [LARGE SCALE GENOMIC DNA]</scope>
    <source>
        <strain evidence="23 24">TBRC 5722</strain>
    </source>
</reference>
<evidence type="ECO:0000256" key="17">
    <source>
        <dbReference type="ARBA" id="ARBA00041185"/>
    </source>
</evidence>
<gene>
    <name evidence="23" type="primary">ftsW</name>
    <name evidence="23" type="ORF">LQ327_02320</name>
</gene>
<evidence type="ECO:0000256" key="15">
    <source>
        <dbReference type="ARBA" id="ARBA00033270"/>
    </source>
</evidence>
<keyword evidence="9" id="KW-0573">Peptidoglycan synthesis</keyword>
<dbReference type="NCBIfam" id="TIGR02614">
    <property type="entry name" value="ftsW"/>
    <property type="match status" value="1"/>
</dbReference>
<keyword evidence="13" id="KW-0961">Cell wall biogenesis/degradation</keyword>
<comment type="pathway">
    <text evidence="2">Cell wall biogenesis; peptidoglycan biosynthesis.</text>
</comment>
<evidence type="ECO:0000256" key="11">
    <source>
        <dbReference type="ARBA" id="ARBA00023136"/>
    </source>
</evidence>
<keyword evidence="24" id="KW-1185">Reference proteome</keyword>
<feature type="transmembrane region" description="Helical" evidence="22">
    <location>
        <begin position="105"/>
        <end position="127"/>
    </location>
</feature>
<evidence type="ECO:0000256" key="19">
    <source>
        <dbReference type="ARBA" id="ARBA00044770"/>
    </source>
</evidence>
<keyword evidence="12" id="KW-0131">Cell cycle</keyword>
<feature type="transmembrane region" description="Helical" evidence="22">
    <location>
        <begin position="199"/>
        <end position="216"/>
    </location>
</feature>
<comment type="catalytic activity">
    <reaction evidence="20">
        <text>[GlcNAc-(1-&gt;4)-Mur2Ac(oyl-L-Ala-gamma-D-Glu-L-Lys-D-Ala-D-Ala)](n)-di-trans,octa-cis-undecaprenyl diphosphate + beta-D-GlcNAc-(1-&gt;4)-Mur2Ac(oyl-L-Ala-gamma-D-Glu-L-Lys-D-Ala-D-Ala)-di-trans,octa-cis-undecaprenyl diphosphate = [GlcNAc-(1-&gt;4)-Mur2Ac(oyl-L-Ala-gamma-D-Glu-L-Lys-D-Ala-D-Ala)](n+1)-di-trans,octa-cis-undecaprenyl diphosphate + di-trans,octa-cis-undecaprenyl diphosphate + H(+)</text>
        <dbReference type="Rhea" id="RHEA:23708"/>
        <dbReference type="Rhea" id="RHEA-COMP:9602"/>
        <dbReference type="Rhea" id="RHEA-COMP:9603"/>
        <dbReference type="ChEBI" id="CHEBI:15378"/>
        <dbReference type="ChEBI" id="CHEBI:58405"/>
        <dbReference type="ChEBI" id="CHEBI:60033"/>
        <dbReference type="ChEBI" id="CHEBI:78435"/>
        <dbReference type="EC" id="2.4.99.28"/>
    </reaction>
</comment>
<evidence type="ECO:0000256" key="21">
    <source>
        <dbReference type="ARBA" id="ARBA00049966"/>
    </source>
</evidence>
<evidence type="ECO:0000256" key="1">
    <source>
        <dbReference type="ARBA" id="ARBA00004651"/>
    </source>
</evidence>
<keyword evidence="4" id="KW-0132">Cell division</keyword>
<keyword evidence="5" id="KW-0328">Glycosyltransferase</keyword>
<evidence type="ECO:0000256" key="16">
    <source>
        <dbReference type="ARBA" id="ARBA00038053"/>
    </source>
</evidence>
<dbReference type="InterPro" id="IPR013437">
    <property type="entry name" value="FtsW"/>
</dbReference>
<dbReference type="InterPro" id="IPR001182">
    <property type="entry name" value="FtsW/RodA"/>
</dbReference>
<evidence type="ECO:0000256" key="20">
    <source>
        <dbReference type="ARBA" id="ARBA00049902"/>
    </source>
</evidence>
<comment type="subcellular location">
    <subcellularLocation>
        <location evidence="1">Cell membrane</location>
        <topology evidence="1">Multi-pass membrane protein</topology>
    </subcellularLocation>
</comment>
<evidence type="ECO:0000256" key="13">
    <source>
        <dbReference type="ARBA" id="ARBA00023316"/>
    </source>
</evidence>
<evidence type="ECO:0000256" key="2">
    <source>
        <dbReference type="ARBA" id="ARBA00004752"/>
    </source>
</evidence>
<evidence type="ECO:0000256" key="7">
    <source>
        <dbReference type="ARBA" id="ARBA00022692"/>
    </source>
</evidence>
<evidence type="ECO:0000256" key="12">
    <source>
        <dbReference type="ARBA" id="ARBA00023306"/>
    </source>
</evidence>
<comment type="function">
    <text evidence="21">Peptidoglycan polymerase that is essential for cell division.</text>
</comment>
<feature type="transmembrane region" description="Helical" evidence="22">
    <location>
        <begin position="147"/>
        <end position="164"/>
    </location>
</feature>
<protein>
    <recommendedName>
        <fullName evidence="17">Probable peptidoglycan glycosyltransferase FtsW</fullName>
        <ecNumber evidence="19">2.4.99.28</ecNumber>
    </recommendedName>
    <alternativeName>
        <fullName evidence="18">Cell division protein FtsW</fullName>
    </alternativeName>
    <alternativeName>
        <fullName evidence="15">Cell wall polymerase</fullName>
    </alternativeName>
    <alternativeName>
        <fullName evidence="14">Peptidoglycan polymerase</fullName>
    </alternativeName>
</protein>
<evidence type="ECO:0000256" key="8">
    <source>
        <dbReference type="ARBA" id="ARBA00022960"/>
    </source>
</evidence>
<feature type="transmembrane region" description="Helical" evidence="22">
    <location>
        <begin position="339"/>
        <end position="361"/>
    </location>
</feature>
<keyword evidence="11 22" id="KW-0472">Membrane</keyword>
<accession>A0ABS8P3U5</accession>
<dbReference type="EC" id="2.4.99.28" evidence="19"/>
<name>A0ABS8P3U5_9PSEU</name>
<feature type="transmembrane region" description="Helical" evidence="22">
    <location>
        <begin position="176"/>
        <end position="193"/>
    </location>
</feature>
<proteinExistence type="inferred from homology"/>
<keyword evidence="3" id="KW-1003">Cell membrane</keyword>
<feature type="transmembrane region" description="Helical" evidence="22">
    <location>
        <begin position="35"/>
        <end position="55"/>
    </location>
</feature>
<dbReference type="RefSeq" id="WP_230729916.1">
    <property type="nucleotide sequence ID" value="NZ_JAJNDB010000001.1"/>
</dbReference>
<comment type="similarity">
    <text evidence="16">Belongs to the SEDS family. FtsW subfamily.</text>
</comment>
<evidence type="ECO:0000256" key="6">
    <source>
        <dbReference type="ARBA" id="ARBA00022679"/>
    </source>
</evidence>
<feature type="transmembrane region" description="Helical" evidence="22">
    <location>
        <begin position="373"/>
        <end position="395"/>
    </location>
</feature>
<sequence>MTTVREATGVRRTSPIARHVIAGRRAIAATLQRPLASYYIVVGLTVVLAGLGLVMVLSASSIDSLTRTGSPYGTFAHQIVYCAVGGVAFLLVGRVPVRRWRVTSPWLLGLSLLALVAVMVPGLGSSVAGAQKWFVVAGLSLQPSEPAKLALVLWGAHVLLARRGPGAGRRGWSWQSLLPVVPVALLTAGLIVLEPDLGSALGIVVVLFALLWFAGVPGRLLGLLSAGALAGVAVLAVTASYRLARLTSFLGGGGDDSLGAGYQSQQALFSLADGGLLGDGLGQGAAQWSYLPNASNDFVFAILGEELGLVGSLAVLGLFALLGWVGLRIAARTVDPWNRVVVATLTIWLVAQAVINIGYVLGLLPVTGITLPLISAGGSSVIVSMISLGLLAAAARDEPDARVALARGAEVRSRG</sequence>